<reference evidence="3 4" key="1">
    <citation type="journal article" date="2024" name="Science">
        <title>Giant polyketide synthase enzymes in the biosynthesis of giant marine polyether toxins.</title>
        <authorList>
            <person name="Fallon T.R."/>
            <person name="Shende V.V."/>
            <person name="Wierzbicki I.H."/>
            <person name="Pendleton A.L."/>
            <person name="Watervoot N.F."/>
            <person name="Auber R.P."/>
            <person name="Gonzalez D.J."/>
            <person name="Wisecaver J.H."/>
            <person name="Moore B.S."/>
        </authorList>
    </citation>
    <scope>NUCLEOTIDE SEQUENCE [LARGE SCALE GENOMIC DNA]</scope>
    <source>
        <strain evidence="3 4">12B1</strain>
    </source>
</reference>
<accession>A0AB34J836</accession>
<evidence type="ECO:0000313" key="4">
    <source>
        <dbReference type="Proteomes" id="UP001515480"/>
    </source>
</evidence>
<evidence type="ECO:0008006" key="5">
    <source>
        <dbReference type="Google" id="ProtNLM"/>
    </source>
</evidence>
<feature type="chain" id="PRO_5044189114" description="Photosynthesis system II assembly factor Ycf48/Hcf136-like domain-containing protein" evidence="2">
    <location>
        <begin position="23"/>
        <end position="886"/>
    </location>
</feature>
<proteinExistence type="predicted"/>
<dbReference type="SUPFAM" id="SSF110296">
    <property type="entry name" value="Oligoxyloglucan reducing end-specific cellobiohydrolase"/>
    <property type="match status" value="2"/>
</dbReference>
<dbReference type="SUPFAM" id="SSF50939">
    <property type="entry name" value="Sialidases"/>
    <property type="match status" value="1"/>
</dbReference>
<keyword evidence="2" id="KW-0732">Signal</keyword>
<gene>
    <name evidence="3" type="ORF">AB1Y20_002088</name>
</gene>
<feature type="signal peptide" evidence="2">
    <location>
        <begin position="1"/>
        <end position="22"/>
    </location>
</feature>
<organism evidence="3 4">
    <name type="scientific">Prymnesium parvum</name>
    <name type="common">Toxic golden alga</name>
    <dbReference type="NCBI Taxonomy" id="97485"/>
    <lineage>
        <taxon>Eukaryota</taxon>
        <taxon>Haptista</taxon>
        <taxon>Haptophyta</taxon>
        <taxon>Prymnesiophyceae</taxon>
        <taxon>Prymnesiales</taxon>
        <taxon>Prymnesiaceae</taxon>
        <taxon>Prymnesium</taxon>
    </lineage>
</organism>
<name>A0AB34J836_PRYPA</name>
<comment type="caution">
    <text evidence="3">The sequence shown here is derived from an EMBL/GenBank/DDBJ whole genome shotgun (WGS) entry which is preliminary data.</text>
</comment>
<dbReference type="CDD" id="cd15482">
    <property type="entry name" value="Sialidase_non-viral"/>
    <property type="match status" value="1"/>
</dbReference>
<dbReference type="PROSITE" id="PS51257">
    <property type="entry name" value="PROKAR_LIPOPROTEIN"/>
    <property type="match status" value="1"/>
</dbReference>
<evidence type="ECO:0000313" key="3">
    <source>
        <dbReference type="EMBL" id="KAL1515464.1"/>
    </source>
</evidence>
<protein>
    <recommendedName>
        <fullName evidence="5">Photosynthesis system II assembly factor Ycf48/Hcf136-like domain-containing protein</fullName>
    </recommendedName>
</protein>
<dbReference type="InterPro" id="IPR036278">
    <property type="entry name" value="Sialidase_sf"/>
</dbReference>
<dbReference type="InterPro" id="IPR015943">
    <property type="entry name" value="WD40/YVTN_repeat-like_dom_sf"/>
</dbReference>
<dbReference type="Proteomes" id="UP001515480">
    <property type="component" value="Unassembled WGS sequence"/>
</dbReference>
<dbReference type="Gene3D" id="2.130.10.10">
    <property type="entry name" value="YVTN repeat-like/Quinoprotein amine dehydrogenase"/>
    <property type="match status" value="3"/>
</dbReference>
<feature type="compositionally biased region" description="Acidic residues" evidence="1">
    <location>
        <begin position="598"/>
        <end position="640"/>
    </location>
</feature>
<sequence>MAGGKWLAVACLAFFSCGPAHALGGGGPWERVGPWNIFDDKDLKGEAGTLACAASPSTNPRVIYAGGQNNGVSSGVLKSVDGGRHWTRNSRGLWDTRVLGVWVHPDDAAGNHVFVGTHSGVYESRDGAASWQLRNETKGWGSVMSFREGVIGGAPYVLANSQDGILTMAWGGRQWQKIAAPGAIASNAHLSVVVQGGETELLTCIGGWGGGKLYYGQLRSPAEVAWTGPLTLPNQSYSTWAFFPGKSEMWGRCSTPTECDDGVHHLGVFGTLGGCQAAVNATRSFKVASYTYQHNDSSLGAYAGHCYAMSEFSFQPTAQAHVDSGRAPGLFPGVAIDCSNAAVDPHDRNHFLYSKGGQYRAWESKDGGKTVREFTNHDTGVYFVMIDTKGWFYTATQAGAFVSQDAGASWKAYHVIMHSRDGRLVDRVPHDYQRIVPDFRGDGIAFPSDQGLHIVNGSSVNLTSAVGDLKNAMALSALIAPGSTPGARNLVVNMWDWDVCASWDDGATWAGWQPTEKSPGGCGEGGGGQGMGASGRMIMFHRNHWWASADGGHNFVQGDLPGGAGSFDYVRREESRSEPGGTCFALMDAPAEMAATDDRDDDDDDADDDDEEDENEDSDDDEDEENEDSDEDEDEKDEERELGYWYRPDAADGGDDDEDEDEERNPARVGYEYRPGLRTASQGTKKYLMRSDDFGQTWNWSALPDDLQAGGLAVDPTTPHSLFALTASCLAHSTDQGRTWSRCSNATGLTGAFSKLLVKDSSVMFLLREGAVPLRTIDGGDSWHELSSCSPLFKYGATMDGSLSWSGNTLVLHGVDLSAVGREEYGTSVWKSTNDGDDWIDETGDLVTISPGPGVWYEQDFYLVTRGEGVTVKRNFEVQSPGVSVI</sequence>
<keyword evidence="4" id="KW-1185">Reference proteome</keyword>
<dbReference type="AlphaFoldDB" id="A0AB34J836"/>
<evidence type="ECO:0000256" key="1">
    <source>
        <dbReference type="SAM" id="MobiDB-lite"/>
    </source>
</evidence>
<feature type="region of interest" description="Disordered" evidence="1">
    <location>
        <begin position="594"/>
        <end position="676"/>
    </location>
</feature>
<dbReference type="EMBL" id="JBGBPQ010000011">
    <property type="protein sequence ID" value="KAL1515464.1"/>
    <property type="molecule type" value="Genomic_DNA"/>
</dbReference>
<evidence type="ECO:0000256" key="2">
    <source>
        <dbReference type="SAM" id="SignalP"/>
    </source>
</evidence>
<feature type="compositionally biased region" description="Acidic residues" evidence="1">
    <location>
        <begin position="652"/>
        <end position="663"/>
    </location>
</feature>